<comment type="caution">
    <text evidence="1">The sequence shown here is derived from an EMBL/GenBank/DDBJ whole genome shotgun (WGS) entry which is preliminary data.</text>
</comment>
<reference evidence="1" key="1">
    <citation type="submission" date="2020-10" db="EMBL/GenBank/DDBJ databases">
        <title>Connecting structure to function with the recovery of over 1000 high-quality activated sludge metagenome-assembled genomes encoding full-length rRNA genes using long-read sequencing.</title>
        <authorList>
            <person name="Singleton C.M."/>
            <person name="Petriglieri F."/>
            <person name="Kristensen J.M."/>
            <person name="Kirkegaard R.H."/>
            <person name="Michaelsen T.Y."/>
            <person name="Andersen M.H."/>
            <person name="Karst S.M."/>
            <person name="Dueholm M.S."/>
            <person name="Nielsen P.H."/>
            <person name="Albertsen M."/>
        </authorList>
    </citation>
    <scope>NUCLEOTIDE SEQUENCE</scope>
    <source>
        <strain evidence="1">OdNE_18-Q3-R46-58_BAT3C.305</strain>
    </source>
</reference>
<gene>
    <name evidence="1" type="ORF">IPN75_07380</name>
</gene>
<proteinExistence type="predicted"/>
<organism evidence="1 2">
    <name type="scientific">Candidatus Dechloromonas phosphorivorans</name>
    <dbReference type="NCBI Taxonomy" id="2899244"/>
    <lineage>
        <taxon>Bacteria</taxon>
        <taxon>Pseudomonadati</taxon>
        <taxon>Pseudomonadota</taxon>
        <taxon>Betaproteobacteria</taxon>
        <taxon>Rhodocyclales</taxon>
        <taxon>Azonexaceae</taxon>
        <taxon>Dechloromonas</taxon>
    </lineage>
</organism>
<accession>A0A9D7LLU9</accession>
<dbReference type="Proteomes" id="UP000808146">
    <property type="component" value="Unassembled WGS sequence"/>
</dbReference>
<sequence length="203" mass="23273">MSNDTSDKYDNVTLIDVKLASVYYPILIDLAKHKQRLTYGQLIARAQELNPDIAEVQNAVPVGTGRRLEVIRYFTAQHGYPDLTSLIVNKSSGECGEWVLKRFDPDKLREEVLKFDWNQATDDFDGFIKRTHEQVLANSQRKPRAPKTNDAQKKARAEKVMYEYYKKHKNSLPPTITKKRDFVVKLLMQGIGVEEAFLQAAAQ</sequence>
<dbReference type="AlphaFoldDB" id="A0A9D7LLU9"/>
<evidence type="ECO:0000313" key="1">
    <source>
        <dbReference type="EMBL" id="MBK8890227.1"/>
    </source>
</evidence>
<name>A0A9D7LLU9_9RHOO</name>
<protein>
    <submittedName>
        <fullName evidence="1">Uncharacterized protein</fullName>
    </submittedName>
</protein>
<evidence type="ECO:0000313" key="2">
    <source>
        <dbReference type="Proteomes" id="UP000808146"/>
    </source>
</evidence>
<dbReference type="EMBL" id="JADKBR010000005">
    <property type="protein sequence ID" value="MBK8890227.1"/>
    <property type="molecule type" value="Genomic_DNA"/>
</dbReference>